<evidence type="ECO:0000313" key="2">
    <source>
        <dbReference type="Proteomes" id="UP000244937"/>
    </source>
</evidence>
<dbReference type="EMBL" id="CP029187">
    <property type="protein sequence ID" value="AWI25639.1"/>
    <property type="molecule type" value="Genomic_DNA"/>
</dbReference>
<dbReference type="RefSeq" id="WP_108903425.1">
    <property type="nucleotide sequence ID" value="NZ_CP029187.1"/>
</dbReference>
<dbReference type="AlphaFoldDB" id="A0A2S1SGZ3"/>
<evidence type="ECO:0000313" key="1">
    <source>
        <dbReference type="EMBL" id="AWI25639.1"/>
    </source>
</evidence>
<dbReference type="Proteomes" id="UP000244937">
    <property type="component" value="Chromosome"/>
</dbReference>
<organism evidence="1 2">
    <name type="scientific">Flavobacterium pallidum</name>
    <dbReference type="NCBI Taxonomy" id="2172098"/>
    <lineage>
        <taxon>Bacteria</taxon>
        <taxon>Pseudomonadati</taxon>
        <taxon>Bacteroidota</taxon>
        <taxon>Flavobacteriia</taxon>
        <taxon>Flavobacteriales</taxon>
        <taxon>Flavobacteriaceae</taxon>
        <taxon>Flavobacterium</taxon>
    </lineage>
</organism>
<sequence>MITLDVTVQDGIPPLPLSVDITCLDNAANNQNYQSDLGFTKDFDLAPGRYTLIVHGSNAPGGNSEVTLTGTFQTGPVPKAQYTSAISIYTALFYFVI</sequence>
<dbReference type="OrthoDB" id="1371367at2"/>
<gene>
    <name evidence="1" type="ORF">HYN49_06865</name>
</gene>
<protein>
    <submittedName>
        <fullName evidence="1">Uncharacterized protein</fullName>
    </submittedName>
</protein>
<reference evidence="1 2" key="1">
    <citation type="submission" date="2018-05" db="EMBL/GenBank/DDBJ databases">
        <title>Genome sequencing of Flavobacterium sp. HYN0049.</title>
        <authorList>
            <person name="Yi H."/>
            <person name="Baek C."/>
        </authorList>
    </citation>
    <scope>NUCLEOTIDE SEQUENCE [LARGE SCALE GENOMIC DNA]</scope>
    <source>
        <strain evidence="1 2">HYN0049</strain>
    </source>
</reference>
<keyword evidence="2" id="KW-1185">Reference proteome</keyword>
<accession>A0A2S1SGZ3</accession>
<dbReference type="KEGG" id="fpal:HYN49_06865"/>
<name>A0A2S1SGZ3_9FLAO</name>
<proteinExistence type="predicted"/>